<dbReference type="AlphaFoldDB" id="A0A9W8DXY4"/>
<comment type="caution">
    <text evidence="1">The sequence shown here is derived from an EMBL/GenBank/DDBJ whole genome shotgun (WGS) entry which is preliminary data.</text>
</comment>
<evidence type="ECO:0000313" key="1">
    <source>
        <dbReference type="EMBL" id="KAJ1928688.1"/>
    </source>
</evidence>
<organism evidence="1 2">
    <name type="scientific">Tieghemiomyces parasiticus</name>
    <dbReference type="NCBI Taxonomy" id="78921"/>
    <lineage>
        <taxon>Eukaryota</taxon>
        <taxon>Fungi</taxon>
        <taxon>Fungi incertae sedis</taxon>
        <taxon>Zoopagomycota</taxon>
        <taxon>Kickxellomycotina</taxon>
        <taxon>Dimargaritomycetes</taxon>
        <taxon>Dimargaritales</taxon>
        <taxon>Dimargaritaceae</taxon>
        <taxon>Tieghemiomyces</taxon>
    </lineage>
</organism>
<protein>
    <submittedName>
        <fullName evidence="1">Uncharacterized protein</fullName>
    </submittedName>
</protein>
<reference evidence="1" key="1">
    <citation type="submission" date="2022-07" db="EMBL/GenBank/DDBJ databases">
        <title>Phylogenomic reconstructions and comparative analyses of Kickxellomycotina fungi.</title>
        <authorList>
            <person name="Reynolds N.K."/>
            <person name="Stajich J.E."/>
            <person name="Barry K."/>
            <person name="Grigoriev I.V."/>
            <person name="Crous P."/>
            <person name="Smith M.E."/>
        </authorList>
    </citation>
    <scope>NUCLEOTIDE SEQUENCE</scope>
    <source>
        <strain evidence="1">RSA 861</strain>
    </source>
</reference>
<sequence>MDSPVVDANFRSLTSLPNCAGSLVVSTEGKVLKSQGDLKSLNTATSLPTLVRVAQRLVRSLGKPAADEEERVESVTVSYTKHQYSIVPKDDHIYVVKQHR</sequence>
<keyword evidence="2" id="KW-1185">Reference proteome</keyword>
<dbReference type="Proteomes" id="UP001150569">
    <property type="component" value="Unassembled WGS sequence"/>
</dbReference>
<dbReference type="OrthoDB" id="275011at2759"/>
<dbReference type="Gene3D" id="3.30.450.30">
    <property type="entry name" value="Dynein light chain 2a, cytoplasmic"/>
    <property type="match status" value="1"/>
</dbReference>
<dbReference type="EMBL" id="JANBPT010000063">
    <property type="protein sequence ID" value="KAJ1928688.1"/>
    <property type="molecule type" value="Genomic_DNA"/>
</dbReference>
<evidence type="ECO:0000313" key="2">
    <source>
        <dbReference type="Proteomes" id="UP001150569"/>
    </source>
</evidence>
<name>A0A9W8DXY4_9FUNG</name>
<proteinExistence type="predicted"/>
<gene>
    <name evidence="1" type="ORF">IWQ60_001837</name>
</gene>
<accession>A0A9W8DXY4</accession>
<dbReference type="SUPFAM" id="SSF103196">
    <property type="entry name" value="Roadblock/LC7 domain"/>
    <property type="match status" value="1"/>
</dbReference>